<name>W4Q847_9BACI</name>
<dbReference type="STRING" id="1236970.JCM9140_4459"/>
<comment type="caution">
    <text evidence="1">The sequence shown here is derived from an EMBL/GenBank/DDBJ whole genome shotgun (WGS) entry which is preliminary data.</text>
</comment>
<dbReference type="EMBL" id="BAUT01000091">
    <property type="protein sequence ID" value="GAE28246.1"/>
    <property type="molecule type" value="Genomic_DNA"/>
</dbReference>
<keyword evidence="2" id="KW-1185">Reference proteome</keyword>
<evidence type="ECO:0000313" key="2">
    <source>
        <dbReference type="Proteomes" id="UP000018890"/>
    </source>
</evidence>
<accession>W4Q847</accession>
<proteinExistence type="predicted"/>
<reference evidence="1" key="1">
    <citation type="journal article" date="2014" name="Genome Announc.">
        <title>Draft Genome Sequences of Three Alkaliphilic Bacillus Strains, Bacillus wakoensis JCM 9140T, Bacillus akibai JCM 9157T, and Bacillus hemicellulosilyticus JCM 9152T.</title>
        <authorList>
            <person name="Yuki M."/>
            <person name="Oshima K."/>
            <person name="Suda W."/>
            <person name="Oshida Y."/>
            <person name="Kitamura K."/>
            <person name="Iida T."/>
            <person name="Hattori M."/>
            <person name="Ohkuma M."/>
        </authorList>
    </citation>
    <scope>NUCLEOTIDE SEQUENCE [LARGE SCALE GENOMIC DNA]</scope>
    <source>
        <strain evidence="1">JCM 9140</strain>
    </source>
</reference>
<evidence type="ECO:0000313" key="1">
    <source>
        <dbReference type="EMBL" id="GAE28246.1"/>
    </source>
</evidence>
<dbReference type="Proteomes" id="UP000018890">
    <property type="component" value="Unassembled WGS sequence"/>
</dbReference>
<dbReference type="AlphaFoldDB" id="W4Q847"/>
<gene>
    <name evidence="1" type="ORF">JCM9140_4459</name>
</gene>
<protein>
    <submittedName>
        <fullName evidence="1">Uncharacterized protein</fullName>
    </submittedName>
</protein>
<organism evidence="1 2">
    <name type="scientific">Halalkalibacter wakoensis JCM 9140</name>
    <dbReference type="NCBI Taxonomy" id="1236970"/>
    <lineage>
        <taxon>Bacteria</taxon>
        <taxon>Bacillati</taxon>
        <taxon>Bacillota</taxon>
        <taxon>Bacilli</taxon>
        <taxon>Bacillales</taxon>
        <taxon>Bacillaceae</taxon>
        <taxon>Halalkalibacter</taxon>
    </lineage>
</organism>
<dbReference type="RefSeq" id="WP_034750694.1">
    <property type="nucleotide sequence ID" value="NZ_BAUT01000091.1"/>
</dbReference>
<sequence length="88" mass="10374">MRNQLTKEQTIKAHHYILKTTQIIVSETLLQIKNIPQEELDLFGEINLLIEEMKEGYGANGQEKPYQMIKNGKEFYDISEREYELLSI</sequence>